<dbReference type="InterPro" id="IPR031157">
    <property type="entry name" value="G_TR_CS"/>
</dbReference>
<dbReference type="CDD" id="cd02027">
    <property type="entry name" value="APSK"/>
    <property type="match status" value="1"/>
</dbReference>
<dbReference type="InterPro" id="IPR044138">
    <property type="entry name" value="CysN_II"/>
</dbReference>
<evidence type="ECO:0000256" key="1">
    <source>
        <dbReference type="ARBA" id="ARBA00001823"/>
    </source>
</evidence>
<dbReference type="InterPro" id="IPR009000">
    <property type="entry name" value="Transl_B-barrel_sf"/>
</dbReference>
<dbReference type="UniPathway" id="UPA00140">
    <property type="reaction ID" value="UER00204"/>
</dbReference>
<keyword evidence="7 13" id="KW-0548">Nucleotidyltransferase</keyword>
<comment type="similarity">
    <text evidence="5">In the N-terminal section; belongs to the TRAFAC class translation factor GTPase superfamily. Classic translation factor GTPase family. CysN/NodQ subfamily.</text>
</comment>
<dbReference type="Pfam" id="PF01583">
    <property type="entry name" value="APS_kinase"/>
    <property type="match status" value="1"/>
</dbReference>
<dbReference type="Proteomes" id="UP000238908">
    <property type="component" value="Unassembled WGS sequence"/>
</dbReference>
<dbReference type="NCBIfam" id="TIGR00455">
    <property type="entry name" value="apsK"/>
    <property type="match status" value="1"/>
</dbReference>
<evidence type="ECO:0000256" key="5">
    <source>
        <dbReference type="ARBA" id="ARBA00007237"/>
    </source>
</evidence>
<dbReference type="InterPro" id="IPR054696">
    <property type="entry name" value="GTP-eEF1A_C"/>
</dbReference>
<dbReference type="CDD" id="cd04166">
    <property type="entry name" value="CysN_ATPS"/>
    <property type="match status" value="1"/>
</dbReference>
<feature type="binding site" evidence="14">
    <location>
        <begin position="507"/>
        <end position="514"/>
    </location>
    <ligand>
        <name>ATP</name>
        <dbReference type="ChEBI" id="CHEBI:30616"/>
    </ligand>
</feature>
<dbReference type="InterPro" id="IPR009001">
    <property type="entry name" value="Transl_elong_EF1A/Init_IF2_C"/>
</dbReference>
<comment type="similarity">
    <text evidence="13">Belongs to the TRAFAC class translation factor GTPase superfamily. Classic translation factor GTPase family. CysN/NodQ subfamily.</text>
</comment>
<dbReference type="GO" id="GO:0004020">
    <property type="term" value="F:adenylylsulfate kinase activity"/>
    <property type="evidence" value="ECO:0007669"/>
    <property type="project" value="UniProtKB-UniRule"/>
</dbReference>
<dbReference type="GO" id="GO:0005524">
    <property type="term" value="F:ATP binding"/>
    <property type="evidence" value="ECO:0007669"/>
    <property type="project" value="UniProtKB-UniRule"/>
</dbReference>
<dbReference type="EC" id="2.7.1.25" evidence="14"/>
<dbReference type="EC" id="2.7.7.4" evidence="13"/>
<evidence type="ECO:0000256" key="4">
    <source>
        <dbReference type="ARBA" id="ARBA00005438"/>
    </source>
</evidence>
<evidence type="ECO:0000256" key="14">
    <source>
        <dbReference type="HAMAP-Rule" id="MF_00065"/>
    </source>
</evidence>
<dbReference type="HAMAP" id="MF_00062">
    <property type="entry name" value="Sulf_adenylyltr_sub1"/>
    <property type="match status" value="1"/>
</dbReference>
<dbReference type="InterPro" id="IPR059117">
    <property type="entry name" value="APS_kinase_dom"/>
</dbReference>
<dbReference type="InterPro" id="IPR011779">
    <property type="entry name" value="SO4_adenylTrfase_lsu"/>
</dbReference>
<dbReference type="NCBIfam" id="NF003013">
    <property type="entry name" value="PRK03846.1"/>
    <property type="match status" value="1"/>
</dbReference>
<dbReference type="GO" id="GO:0004781">
    <property type="term" value="F:sulfate adenylyltransferase (ATP) activity"/>
    <property type="evidence" value="ECO:0007669"/>
    <property type="project" value="UniProtKB-UniRule"/>
</dbReference>
<feature type="region of interest" description="Disordered" evidence="15">
    <location>
        <begin position="1"/>
        <end position="53"/>
    </location>
</feature>
<dbReference type="Gene3D" id="2.40.30.10">
    <property type="entry name" value="Translation factors"/>
    <property type="match status" value="2"/>
</dbReference>
<keyword evidence="14 17" id="KW-0418">Kinase</keyword>
<evidence type="ECO:0000256" key="2">
    <source>
        <dbReference type="ARBA" id="ARBA00002357"/>
    </source>
</evidence>
<comment type="pathway">
    <text evidence="13">Sulfur metabolism; hydrogen sulfide biosynthesis; sulfite from sulfate: step 1/3.</text>
</comment>
<feature type="binding site" evidence="13">
    <location>
        <begin position="71"/>
        <end position="78"/>
    </location>
    <ligand>
        <name>GTP</name>
        <dbReference type="ChEBI" id="CHEBI:37565"/>
    </ligand>
</feature>
<comment type="function">
    <text evidence="14">Catalyzes the synthesis of activated sulfate.</text>
</comment>
<comment type="catalytic activity">
    <reaction evidence="12 13">
        <text>sulfate + ATP + H(+) = adenosine 5'-phosphosulfate + diphosphate</text>
        <dbReference type="Rhea" id="RHEA:18133"/>
        <dbReference type="ChEBI" id="CHEBI:15378"/>
        <dbReference type="ChEBI" id="CHEBI:16189"/>
        <dbReference type="ChEBI" id="CHEBI:30616"/>
        <dbReference type="ChEBI" id="CHEBI:33019"/>
        <dbReference type="ChEBI" id="CHEBI:58243"/>
        <dbReference type="EC" id="2.7.7.4"/>
    </reaction>
</comment>
<dbReference type="Pfam" id="PF22594">
    <property type="entry name" value="GTP-eEF1A_C"/>
    <property type="match status" value="1"/>
</dbReference>
<comment type="catalytic activity">
    <reaction evidence="1 14">
        <text>adenosine 5'-phosphosulfate + ATP = 3'-phosphoadenylyl sulfate + ADP + H(+)</text>
        <dbReference type="Rhea" id="RHEA:24152"/>
        <dbReference type="ChEBI" id="CHEBI:15378"/>
        <dbReference type="ChEBI" id="CHEBI:30616"/>
        <dbReference type="ChEBI" id="CHEBI:58243"/>
        <dbReference type="ChEBI" id="CHEBI:58339"/>
        <dbReference type="ChEBI" id="CHEBI:456216"/>
        <dbReference type="EC" id="2.7.1.25"/>
    </reaction>
</comment>
<dbReference type="Pfam" id="PF00009">
    <property type="entry name" value="GTP_EFTU"/>
    <property type="match status" value="1"/>
</dbReference>
<keyword evidence="10 13" id="KW-0342">GTP-binding</keyword>
<evidence type="ECO:0000259" key="16">
    <source>
        <dbReference type="PROSITE" id="PS51722"/>
    </source>
</evidence>
<sequence length="670" mass="73005">MGSEWENGNGDAGTGDRGLGTREHQCHADGAIASGFFGSPVPGPESRESDSIDTYLQQHESKPLLRFITCGSVDDGKSTLIGRLLYDSKRLFDDQLAALESDSRRHGTQGEGIDYALLMDGLAAEREQGITIDVAYRYFDTDQRKFIVADCPGHEQYTRNMATGASTADVAVVLVDARKGLLAQTRRHSYIVSLLGIRHVVLAVNKMDLVDYDADVFSAIAEGYRALAAQLGIADVQCIPLSALAGENLSSASTRMPWYSGPHLLQHLDSVQIEPPEAGSGLRLPVQWVNRPNSQFRGYAGTIASGQVRVGDAVVVVPSGRRSQVAAVLDANGAVASARAGQAVTLTLRDEIDISRGDIVAAIDDPPEVADQFAAHLLWMDDAALLPGRPYWLKIGTRTVTVSVSEIKHKVDVNTQERLAAKRLELNEVGYCNLALDEPIAFAPYARNRALGGFILIDRQSNATVAAGTLEFALRRAGNVHWQHLEVDRSARARIKGQAPRVLWFTGLSGAGKSTVANLVDKRLHALGYHTFILDGDNVRHGLNRDLGFTDEDRVENIRRVAEVARLMADAGLIVLVSFISPFRAERQLARERFDTGEFVEVFVDVPLAVAEARDVKGLYRKARAGQIPNFTGIDSPYEAPETPEIHLHADGENVEALARHVLEFLGLER</sequence>
<evidence type="ECO:0000256" key="15">
    <source>
        <dbReference type="SAM" id="MobiDB-lite"/>
    </source>
</evidence>
<evidence type="ECO:0000256" key="7">
    <source>
        <dbReference type="ARBA" id="ARBA00022695"/>
    </source>
</evidence>
<evidence type="ECO:0000313" key="18">
    <source>
        <dbReference type="Proteomes" id="UP000238908"/>
    </source>
</evidence>
<organism evidence="17 18">
    <name type="scientific">Xanthomonas dyei</name>
    <dbReference type="NCBI Taxonomy" id="743699"/>
    <lineage>
        <taxon>Bacteria</taxon>
        <taxon>Pseudomonadati</taxon>
        <taxon>Pseudomonadota</taxon>
        <taxon>Gammaproteobacteria</taxon>
        <taxon>Lysobacterales</taxon>
        <taxon>Lysobacteraceae</taxon>
        <taxon>Xanthomonas</taxon>
    </lineage>
</organism>
<comment type="similarity">
    <text evidence="14">Belongs to the APS kinase family.</text>
</comment>
<dbReference type="AlphaFoldDB" id="A0A2S7BZY4"/>
<keyword evidence="11" id="KW-0511">Multifunctional enzyme</keyword>
<dbReference type="PROSITE" id="PS51722">
    <property type="entry name" value="G_TR_2"/>
    <property type="match status" value="1"/>
</dbReference>
<dbReference type="SUPFAM" id="SSF50447">
    <property type="entry name" value="Translation proteins"/>
    <property type="match status" value="1"/>
</dbReference>
<dbReference type="FunFam" id="3.40.50.300:FF:000119">
    <property type="entry name" value="Sulfate adenylyltransferase subunit 1"/>
    <property type="match status" value="1"/>
</dbReference>
<evidence type="ECO:0000313" key="17">
    <source>
        <dbReference type="EMBL" id="PPU54859.1"/>
    </source>
</evidence>
<evidence type="ECO:0000256" key="13">
    <source>
        <dbReference type="HAMAP-Rule" id="MF_00062"/>
    </source>
</evidence>
<accession>A0A2S7BZY4</accession>
<dbReference type="HAMAP" id="MF_00065">
    <property type="entry name" value="Adenylyl_sulf_kinase"/>
    <property type="match status" value="1"/>
</dbReference>
<comment type="subunit">
    <text evidence="13">Heterodimer composed of CysD, the smaller subunit, and CysN.</text>
</comment>
<dbReference type="InterPro" id="IPR027417">
    <property type="entry name" value="P-loop_NTPase"/>
</dbReference>
<dbReference type="Gene3D" id="3.40.50.300">
    <property type="entry name" value="P-loop containing nucleotide triphosphate hydrolases"/>
    <property type="match status" value="2"/>
</dbReference>
<feature type="active site" description="Phosphoserine intermediate" evidence="14">
    <location>
        <position position="581"/>
    </location>
</feature>
<feature type="binding site" evidence="13">
    <location>
        <begin position="150"/>
        <end position="154"/>
    </location>
    <ligand>
        <name>GTP</name>
        <dbReference type="ChEBI" id="CHEBI:37565"/>
    </ligand>
</feature>
<dbReference type="SUPFAM" id="SSF52540">
    <property type="entry name" value="P-loop containing nucleoside triphosphate hydrolases"/>
    <property type="match status" value="2"/>
</dbReference>
<dbReference type="GO" id="GO:0070814">
    <property type="term" value="P:hydrogen sulfide biosynthetic process"/>
    <property type="evidence" value="ECO:0007669"/>
    <property type="project" value="UniProtKB-UniRule"/>
</dbReference>
<gene>
    <name evidence="13" type="primary">cysN</name>
    <name evidence="14" type="synonym">cysC</name>
    <name evidence="17" type="ORF">XdyCFBP7245_15825</name>
</gene>
<evidence type="ECO:0000256" key="11">
    <source>
        <dbReference type="ARBA" id="ARBA00023268"/>
    </source>
</evidence>
<evidence type="ECO:0000256" key="3">
    <source>
        <dbReference type="ARBA" id="ARBA00004806"/>
    </source>
</evidence>
<comment type="pathway">
    <text evidence="3 14">Sulfur metabolism; hydrogen sulfide biosynthesis; sulfite from sulfate: step 2/3.</text>
</comment>
<evidence type="ECO:0000256" key="8">
    <source>
        <dbReference type="ARBA" id="ARBA00022741"/>
    </source>
</evidence>
<dbReference type="PRINTS" id="PR00315">
    <property type="entry name" value="ELONGATNFCT"/>
</dbReference>
<feature type="binding site" evidence="13">
    <location>
        <begin position="205"/>
        <end position="208"/>
    </location>
    <ligand>
        <name>GTP</name>
        <dbReference type="ChEBI" id="CHEBI:37565"/>
    </ligand>
</feature>
<reference evidence="17 18" key="1">
    <citation type="submission" date="2016-08" db="EMBL/GenBank/DDBJ databases">
        <authorList>
            <person name="Seilhamer J.J."/>
        </authorList>
    </citation>
    <scope>NUCLEOTIDE SEQUENCE [LARGE SCALE GENOMIC DNA]</scope>
    <source>
        <strain evidence="17 18">CFBP7245</strain>
    </source>
</reference>
<dbReference type="InterPro" id="IPR000795">
    <property type="entry name" value="T_Tr_GTP-bd_dom"/>
</dbReference>
<comment type="function">
    <text evidence="2">APS kinase catalyzes the synthesis of activated sulfate.</text>
</comment>
<dbReference type="InterPro" id="IPR050100">
    <property type="entry name" value="TRAFAC_GTPase_members"/>
</dbReference>
<comment type="function">
    <text evidence="13">With CysD forms the ATP sulfurylase (ATPS) that catalyzes the adenylation of sulfate producing adenosine 5'-phosphosulfate (APS) and diphosphate, the first enzymatic step in sulfur assimilation pathway. APS synthesis involves the formation of a high-energy phosphoric-sulfuric acid anhydride bond driven by GTP hydrolysis by CysN coupled to ATP hydrolysis by CysD.</text>
</comment>
<dbReference type="PROSITE" id="PS00301">
    <property type="entry name" value="G_TR_1"/>
    <property type="match status" value="1"/>
</dbReference>
<dbReference type="InterPro" id="IPR002891">
    <property type="entry name" value="APS"/>
</dbReference>
<dbReference type="CDD" id="cd04095">
    <property type="entry name" value="CysN_NoDQ_III"/>
    <property type="match status" value="1"/>
</dbReference>
<comment type="caution">
    <text evidence="17">The sequence shown here is derived from an EMBL/GenBank/DDBJ whole genome shotgun (WGS) entry which is preliminary data.</text>
</comment>
<comment type="similarity">
    <text evidence="4">In the C-terminal section; belongs to the APS kinase family.</text>
</comment>
<dbReference type="NCBIfam" id="NF004035">
    <property type="entry name" value="PRK05506.1"/>
    <property type="match status" value="1"/>
</dbReference>
<dbReference type="NCBIfam" id="NF003478">
    <property type="entry name" value="PRK05124.1"/>
    <property type="match status" value="1"/>
</dbReference>
<dbReference type="PANTHER" id="PTHR23115">
    <property type="entry name" value="TRANSLATION FACTOR"/>
    <property type="match status" value="1"/>
</dbReference>
<dbReference type="GO" id="GO:0003924">
    <property type="term" value="F:GTPase activity"/>
    <property type="evidence" value="ECO:0007669"/>
    <property type="project" value="InterPro"/>
</dbReference>
<dbReference type="FunFam" id="3.40.50.300:FF:001639">
    <property type="entry name" value="Multifunctional fusion protein"/>
    <property type="match status" value="1"/>
</dbReference>
<evidence type="ECO:0000256" key="9">
    <source>
        <dbReference type="ARBA" id="ARBA00022840"/>
    </source>
</evidence>
<dbReference type="CDD" id="cd03695">
    <property type="entry name" value="CysN_NodQ_II"/>
    <property type="match status" value="1"/>
</dbReference>
<evidence type="ECO:0000256" key="12">
    <source>
        <dbReference type="ARBA" id="ARBA00049370"/>
    </source>
</evidence>
<feature type="domain" description="Tr-type G" evidence="16">
    <location>
        <begin position="62"/>
        <end position="277"/>
    </location>
</feature>
<name>A0A2S7BZY4_9XANT</name>
<dbReference type="InterPro" id="IPR044139">
    <property type="entry name" value="CysN_NoDQ_III"/>
</dbReference>
<keyword evidence="6 13" id="KW-0808">Transferase</keyword>
<keyword evidence="14" id="KW-0597">Phosphoprotein</keyword>
<evidence type="ECO:0000256" key="10">
    <source>
        <dbReference type="ARBA" id="ARBA00023134"/>
    </source>
</evidence>
<dbReference type="InterPro" id="IPR041757">
    <property type="entry name" value="CysN_GTP-bd"/>
</dbReference>
<protein>
    <recommendedName>
        <fullName evidence="13 14">Multifunctional fusion protein</fullName>
    </recommendedName>
    <domain>
        <recommendedName>
            <fullName evidence="13">Sulfate adenylyltransferase subunit 1</fullName>
            <ecNumber evidence="13">2.7.7.4</ecNumber>
        </recommendedName>
        <alternativeName>
            <fullName evidence="13">ATP-sulfurylase large subunit</fullName>
        </alternativeName>
        <alternativeName>
            <fullName evidence="13">Sulfate adenylate transferase</fullName>
            <shortName evidence="13">SAT</shortName>
        </alternativeName>
    </domain>
    <domain>
        <recommendedName>
            <fullName evidence="14">Adenylyl-sulfate kinase</fullName>
            <ecNumber evidence="14">2.7.1.25</ecNumber>
        </recommendedName>
        <alternativeName>
            <fullName evidence="14">APS kinase</fullName>
        </alternativeName>
        <alternativeName>
            <fullName evidence="14">ATP adenosine-5'-phosphosulfate 3'-phosphotransferase</fullName>
        </alternativeName>
        <alternativeName>
            <fullName evidence="14">Adenosine-5'-phosphosulfate kinase</fullName>
        </alternativeName>
    </domain>
</protein>
<dbReference type="GO" id="GO:0005525">
    <property type="term" value="F:GTP binding"/>
    <property type="evidence" value="ECO:0007669"/>
    <property type="project" value="UniProtKB-UniRule"/>
</dbReference>
<dbReference type="EMBL" id="MDEE01000026">
    <property type="protein sequence ID" value="PPU54859.1"/>
    <property type="molecule type" value="Genomic_DNA"/>
</dbReference>
<dbReference type="NCBIfam" id="TIGR02034">
    <property type="entry name" value="CysN"/>
    <property type="match status" value="1"/>
</dbReference>
<keyword evidence="9 13" id="KW-0067">ATP-binding</keyword>
<proteinExistence type="inferred from homology"/>
<dbReference type="GO" id="GO:0000103">
    <property type="term" value="P:sulfate assimilation"/>
    <property type="evidence" value="ECO:0007669"/>
    <property type="project" value="UniProtKB-UniRule"/>
</dbReference>
<evidence type="ECO:0000256" key="6">
    <source>
        <dbReference type="ARBA" id="ARBA00022679"/>
    </source>
</evidence>
<keyword evidence="8 13" id="KW-0547">Nucleotide-binding</keyword>
<dbReference type="SUPFAM" id="SSF50465">
    <property type="entry name" value="EF-Tu/eEF-1alpha/eIF2-gamma C-terminal domain"/>
    <property type="match status" value="1"/>
</dbReference>